<accession>A0A1G1YGK6</accession>
<keyword evidence="1" id="KW-1133">Transmembrane helix</keyword>
<sequence>MKLKTIKNQSGQGLLELVVAIGVITVGLFSVWNLFLSNFNGEQEAGARILAVNLAREGLEMVKNIRDSNWLAIENNETCFYEDMSNDPCRWDSGLDDDGSGLIKNIFSDNAYLDYLIDDITDDQSRLYIDSNSGFYSHNPGQPTIYRRLITMQNVCCFDADSNLKCDDFNFTIIEIPCPAENLKIGLDVKSTVRWTLKGQIREITVSDRLFNWK</sequence>
<keyword evidence="1" id="KW-0472">Membrane</keyword>
<dbReference type="AlphaFoldDB" id="A0A1G1YGK6"/>
<protein>
    <submittedName>
        <fullName evidence="2">Uncharacterized protein</fullName>
    </submittedName>
</protein>
<evidence type="ECO:0000313" key="3">
    <source>
        <dbReference type="Proteomes" id="UP000177376"/>
    </source>
</evidence>
<proteinExistence type="predicted"/>
<dbReference type="EMBL" id="MHIM01000036">
    <property type="protein sequence ID" value="OGY51429.1"/>
    <property type="molecule type" value="Genomic_DNA"/>
</dbReference>
<keyword evidence="1" id="KW-0812">Transmembrane</keyword>
<organism evidence="2 3">
    <name type="scientific">Candidatus Buchananbacteria bacterium RIFCSPLOWO2_01_FULL_39_33</name>
    <dbReference type="NCBI Taxonomy" id="1797543"/>
    <lineage>
        <taxon>Bacteria</taxon>
        <taxon>Candidatus Buchananiibacteriota</taxon>
    </lineage>
</organism>
<comment type="caution">
    <text evidence="2">The sequence shown here is derived from an EMBL/GenBank/DDBJ whole genome shotgun (WGS) entry which is preliminary data.</text>
</comment>
<gene>
    <name evidence="2" type="ORF">A3A02_04550</name>
</gene>
<feature type="transmembrane region" description="Helical" evidence="1">
    <location>
        <begin position="12"/>
        <end position="35"/>
    </location>
</feature>
<dbReference type="Proteomes" id="UP000177376">
    <property type="component" value="Unassembled WGS sequence"/>
</dbReference>
<name>A0A1G1YGK6_9BACT</name>
<evidence type="ECO:0000256" key="1">
    <source>
        <dbReference type="SAM" id="Phobius"/>
    </source>
</evidence>
<evidence type="ECO:0000313" key="2">
    <source>
        <dbReference type="EMBL" id="OGY51429.1"/>
    </source>
</evidence>
<reference evidence="2 3" key="1">
    <citation type="journal article" date="2016" name="Nat. Commun.">
        <title>Thousands of microbial genomes shed light on interconnected biogeochemical processes in an aquifer system.</title>
        <authorList>
            <person name="Anantharaman K."/>
            <person name="Brown C.T."/>
            <person name="Hug L.A."/>
            <person name="Sharon I."/>
            <person name="Castelle C.J."/>
            <person name="Probst A.J."/>
            <person name="Thomas B.C."/>
            <person name="Singh A."/>
            <person name="Wilkins M.J."/>
            <person name="Karaoz U."/>
            <person name="Brodie E.L."/>
            <person name="Williams K.H."/>
            <person name="Hubbard S.S."/>
            <person name="Banfield J.F."/>
        </authorList>
    </citation>
    <scope>NUCLEOTIDE SEQUENCE [LARGE SCALE GENOMIC DNA]</scope>
</reference>